<gene>
    <name evidence="1" type="ORF">CEXT_229591</name>
</gene>
<dbReference type="Proteomes" id="UP001054945">
    <property type="component" value="Unassembled WGS sequence"/>
</dbReference>
<dbReference type="EMBL" id="BPLR01010250">
    <property type="protein sequence ID" value="GIY38038.1"/>
    <property type="molecule type" value="Genomic_DNA"/>
</dbReference>
<organism evidence="1 2">
    <name type="scientific">Caerostris extrusa</name>
    <name type="common">Bark spider</name>
    <name type="synonym">Caerostris bankana</name>
    <dbReference type="NCBI Taxonomy" id="172846"/>
    <lineage>
        <taxon>Eukaryota</taxon>
        <taxon>Metazoa</taxon>
        <taxon>Ecdysozoa</taxon>
        <taxon>Arthropoda</taxon>
        <taxon>Chelicerata</taxon>
        <taxon>Arachnida</taxon>
        <taxon>Araneae</taxon>
        <taxon>Araneomorphae</taxon>
        <taxon>Entelegynae</taxon>
        <taxon>Araneoidea</taxon>
        <taxon>Araneidae</taxon>
        <taxon>Caerostris</taxon>
    </lineage>
</organism>
<protein>
    <submittedName>
        <fullName evidence="1">Uncharacterized protein</fullName>
    </submittedName>
</protein>
<comment type="caution">
    <text evidence="1">The sequence shown here is derived from an EMBL/GenBank/DDBJ whole genome shotgun (WGS) entry which is preliminary data.</text>
</comment>
<keyword evidence="2" id="KW-1185">Reference proteome</keyword>
<reference evidence="1 2" key="1">
    <citation type="submission" date="2021-06" db="EMBL/GenBank/DDBJ databases">
        <title>Caerostris extrusa draft genome.</title>
        <authorList>
            <person name="Kono N."/>
            <person name="Arakawa K."/>
        </authorList>
    </citation>
    <scope>NUCLEOTIDE SEQUENCE [LARGE SCALE GENOMIC DNA]</scope>
</reference>
<sequence>MNNSKTNQDTKIRFAPNGWKRHRVCVTTKNSSVVVGLCKATSDIKGATAAGNDSRSLYASKKLSIVEKALLVKLYYKNSESAIAVLRA</sequence>
<name>A0AAV4SUL1_CAEEX</name>
<evidence type="ECO:0000313" key="2">
    <source>
        <dbReference type="Proteomes" id="UP001054945"/>
    </source>
</evidence>
<proteinExistence type="predicted"/>
<evidence type="ECO:0000313" key="1">
    <source>
        <dbReference type="EMBL" id="GIY38038.1"/>
    </source>
</evidence>
<dbReference type="AlphaFoldDB" id="A0AAV4SUL1"/>
<accession>A0AAV4SUL1</accession>